<evidence type="ECO:0000256" key="3">
    <source>
        <dbReference type="ARBA" id="ARBA00022692"/>
    </source>
</evidence>
<evidence type="ECO:0000256" key="5">
    <source>
        <dbReference type="ARBA" id="ARBA00023136"/>
    </source>
</evidence>
<reference evidence="8" key="1">
    <citation type="submission" date="2022-11" db="EMBL/GenBank/DDBJ databases">
        <title>Marinomonas sp. nov., isolated from marine algae.</title>
        <authorList>
            <person name="Choi D.G."/>
            <person name="Kim J.M."/>
            <person name="Lee J.K."/>
            <person name="Baek J.H."/>
            <person name="Jeon C.O."/>
        </authorList>
    </citation>
    <scope>NUCLEOTIDE SEQUENCE</scope>
    <source>
        <strain evidence="8">KJ51-3</strain>
    </source>
</reference>
<evidence type="ECO:0000256" key="6">
    <source>
        <dbReference type="SAM" id="Phobius"/>
    </source>
</evidence>
<feature type="transmembrane region" description="Helical" evidence="6">
    <location>
        <begin position="32"/>
        <end position="53"/>
    </location>
</feature>
<feature type="transmembrane region" description="Helical" evidence="6">
    <location>
        <begin position="267"/>
        <end position="286"/>
    </location>
</feature>
<evidence type="ECO:0000313" key="8">
    <source>
        <dbReference type="EMBL" id="MCW4630721.1"/>
    </source>
</evidence>
<dbReference type="Proteomes" id="UP001431181">
    <property type="component" value="Unassembled WGS sequence"/>
</dbReference>
<feature type="transmembrane region" description="Helical" evidence="6">
    <location>
        <begin position="292"/>
        <end position="311"/>
    </location>
</feature>
<keyword evidence="9" id="KW-1185">Reference proteome</keyword>
<proteinExistence type="predicted"/>
<dbReference type="InterPro" id="IPR037185">
    <property type="entry name" value="EmrE-like"/>
</dbReference>
<evidence type="ECO:0000256" key="4">
    <source>
        <dbReference type="ARBA" id="ARBA00022989"/>
    </source>
</evidence>
<feature type="transmembrane region" description="Helical" evidence="6">
    <location>
        <begin position="74"/>
        <end position="95"/>
    </location>
</feature>
<accession>A0ABT3KKQ1</accession>
<evidence type="ECO:0000259" key="7">
    <source>
        <dbReference type="Pfam" id="PF00892"/>
    </source>
</evidence>
<keyword evidence="2" id="KW-1003">Cell membrane</keyword>
<feature type="transmembrane region" description="Helical" evidence="6">
    <location>
        <begin position="101"/>
        <end position="122"/>
    </location>
</feature>
<dbReference type="SUPFAM" id="SSF103481">
    <property type="entry name" value="Multidrug resistance efflux transporter EmrE"/>
    <property type="match status" value="1"/>
</dbReference>
<dbReference type="PANTHER" id="PTHR32322">
    <property type="entry name" value="INNER MEMBRANE TRANSPORTER"/>
    <property type="match status" value="1"/>
</dbReference>
<sequence length="329" mass="36445">MSSFFTLLLWAWLMASSFIVSGHMVAYASPIATSAFRFLLAMLIMLPALLFSWQRAKLNKTEQFKALFASRRRLCHYVVISGALVGFFIGLFVALQSTTPLNTSVLYTLVPLIGVMITRVWLKEVAPLWRVVGFVLGSVGAMTVLFSTQGFSTQGFSTQDFPIQGNDGFQWHSGDYIFLGSCFLLALHVVSVQKWGRSLGALSGAFMIMLFGTLWLLPIALIWGELDQVQWALQGFWVNILYLTVFTTLFTFVLQQRLVMTVGASRLLAISYTIPVWVALFTGLTQSRLLSLVDWPFASGIVLLGIALFLIDGNVSKVKIVHGSNSTAK</sequence>
<protein>
    <submittedName>
        <fullName evidence="8">DMT family transporter</fullName>
    </submittedName>
</protein>
<feature type="transmembrane region" description="Helical" evidence="6">
    <location>
        <begin position="129"/>
        <end position="151"/>
    </location>
</feature>
<organism evidence="8 9">
    <name type="scientific">Marinomonas rhodophyticola</name>
    <dbReference type="NCBI Taxonomy" id="2992803"/>
    <lineage>
        <taxon>Bacteria</taxon>
        <taxon>Pseudomonadati</taxon>
        <taxon>Pseudomonadota</taxon>
        <taxon>Gammaproteobacteria</taxon>
        <taxon>Oceanospirillales</taxon>
        <taxon>Oceanospirillaceae</taxon>
        <taxon>Marinomonas</taxon>
    </lineage>
</organism>
<feature type="domain" description="EamA" evidence="7">
    <location>
        <begin position="173"/>
        <end position="310"/>
    </location>
</feature>
<comment type="caution">
    <text evidence="8">The sequence shown here is derived from an EMBL/GenBank/DDBJ whole genome shotgun (WGS) entry which is preliminary data.</text>
</comment>
<evidence type="ECO:0000256" key="2">
    <source>
        <dbReference type="ARBA" id="ARBA00022475"/>
    </source>
</evidence>
<evidence type="ECO:0000313" key="9">
    <source>
        <dbReference type="Proteomes" id="UP001431181"/>
    </source>
</evidence>
<dbReference type="RefSeq" id="WP_265220060.1">
    <property type="nucleotide sequence ID" value="NZ_JAPEUL010000009.1"/>
</dbReference>
<keyword evidence="3 6" id="KW-0812">Transmembrane</keyword>
<keyword evidence="4 6" id="KW-1133">Transmembrane helix</keyword>
<feature type="domain" description="EamA" evidence="7">
    <location>
        <begin position="5"/>
        <end position="145"/>
    </location>
</feature>
<dbReference type="Pfam" id="PF00892">
    <property type="entry name" value="EamA"/>
    <property type="match status" value="2"/>
</dbReference>
<feature type="transmembrane region" description="Helical" evidence="6">
    <location>
        <begin position="236"/>
        <end position="255"/>
    </location>
</feature>
<feature type="transmembrane region" description="Helical" evidence="6">
    <location>
        <begin position="171"/>
        <end position="190"/>
    </location>
</feature>
<gene>
    <name evidence="8" type="ORF">ONZ52_18000</name>
</gene>
<dbReference type="PANTHER" id="PTHR32322:SF18">
    <property type="entry name" value="S-ADENOSYLMETHIONINE_S-ADENOSYLHOMOCYSTEINE TRANSPORTER"/>
    <property type="match status" value="1"/>
</dbReference>
<feature type="transmembrane region" description="Helical" evidence="6">
    <location>
        <begin position="202"/>
        <end position="224"/>
    </location>
</feature>
<dbReference type="InterPro" id="IPR000620">
    <property type="entry name" value="EamA_dom"/>
</dbReference>
<dbReference type="InterPro" id="IPR050638">
    <property type="entry name" value="AA-Vitamin_Transporters"/>
</dbReference>
<dbReference type="EMBL" id="JAPEUL010000009">
    <property type="protein sequence ID" value="MCW4630721.1"/>
    <property type="molecule type" value="Genomic_DNA"/>
</dbReference>
<comment type="subcellular location">
    <subcellularLocation>
        <location evidence="1">Cell membrane</location>
        <topology evidence="1">Multi-pass membrane protein</topology>
    </subcellularLocation>
</comment>
<name>A0ABT3KKQ1_9GAMM</name>
<evidence type="ECO:0000256" key="1">
    <source>
        <dbReference type="ARBA" id="ARBA00004651"/>
    </source>
</evidence>
<keyword evidence="5 6" id="KW-0472">Membrane</keyword>